<dbReference type="Gene3D" id="3.30.530.20">
    <property type="match status" value="1"/>
</dbReference>
<protein>
    <submittedName>
        <fullName evidence="1">Uncharacterized protein</fullName>
    </submittedName>
</protein>
<dbReference type="RefSeq" id="WP_394827211.1">
    <property type="nucleotide sequence ID" value="NZ_CP089984.1"/>
</dbReference>
<gene>
    <name evidence="1" type="ORF">LZC94_09910</name>
</gene>
<dbReference type="InterPro" id="IPR023393">
    <property type="entry name" value="START-like_dom_sf"/>
</dbReference>
<organism evidence="1 2">
    <name type="scientific">Pendulispora albinea</name>
    <dbReference type="NCBI Taxonomy" id="2741071"/>
    <lineage>
        <taxon>Bacteria</taxon>
        <taxon>Pseudomonadati</taxon>
        <taxon>Myxococcota</taxon>
        <taxon>Myxococcia</taxon>
        <taxon>Myxococcales</taxon>
        <taxon>Sorangiineae</taxon>
        <taxon>Pendulisporaceae</taxon>
        <taxon>Pendulispora</taxon>
    </lineage>
</organism>
<sequence length="210" mass="23268">MAALSLLAPADAHAESDDTQLDRLNSAGHTLKWNWNPPGRQERYGHAETLVQAPLASVRAQVLDFSHYKDLSGGKFKTSRMIAKEGDNTDVYFQVPVMKGMLTLWYVSRFGPTQVSSPGNEMVEGRFVRGNIKDMHLQMKMRRVDDRFTIMSCDLYVLPTFPAPQSAVDEELRDACKDAVEAVRDKAQGFKGDVPFVTPAAPLPAARAGQ</sequence>
<evidence type="ECO:0000313" key="2">
    <source>
        <dbReference type="Proteomes" id="UP001370348"/>
    </source>
</evidence>
<dbReference type="SUPFAM" id="SSF55961">
    <property type="entry name" value="Bet v1-like"/>
    <property type="match status" value="1"/>
</dbReference>
<proteinExistence type="predicted"/>
<name>A0ABZ2M661_9BACT</name>
<reference evidence="1 2" key="1">
    <citation type="submission" date="2021-12" db="EMBL/GenBank/DDBJ databases">
        <title>Discovery of the Pendulisporaceae a myxobacterial family with distinct sporulation behavior and unique specialized metabolism.</title>
        <authorList>
            <person name="Garcia R."/>
            <person name="Popoff A."/>
            <person name="Bader C.D."/>
            <person name="Loehr J."/>
            <person name="Walesch S."/>
            <person name="Walt C."/>
            <person name="Boldt J."/>
            <person name="Bunk B."/>
            <person name="Haeckl F.J.F.P.J."/>
            <person name="Gunesch A.P."/>
            <person name="Birkelbach J."/>
            <person name="Nuebel U."/>
            <person name="Pietschmann T."/>
            <person name="Bach T."/>
            <person name="Mueller R."/>
        </authorList>
    </citation>
    <scope>NUCLEOTIDE SEQUENCE [LARGE SCALE GENOMIC DNA]</scope>
    <source>
        <strain evidence="1 2">MSr11954</strain>
    </source>
</reference>
<dbReference type="Proteomes" id="UP001370348">
    <property type="component" value="Chromosome"/>
</dbReference>
<keyword evidence="2" id="KW-1185">Reference proteome</keyword>
<dbReference type="EMBL" id="CP089984">
    <property type="protein sequence ID" value="WXB17577.1"/>
    <property type="molecule type" value="Genomic_DNA"/>
</dbReference>
<accession>A0ABZ2M661</accession>
<evidence type="ECO:0000313" key="1">
    <source>
        <dbReference type="EMBL" id="WXB17577.1"/>
    </source>
</evidence>